<evidence type="ECO:0000259" key="6">
    <source>
        <dbReference type="Pfam" id="PF13515"/>
    </source>
</evidence>
<keyword evidence="8" id="KW-1185">Reference proteome</keyword>
<evidence type="ECO:0000256" key="5">
    <source>
        <dbReference type="SAM" id="Phobius"/>
    </source>
</evidence>
<accession>A0A2A9ECE4</accession>
<evidence type="ECO:0000313" key="8">
    <source>
        <dbReference type="Proteomes" id="UP000221394"/>
    </source>
</evidence>
<evidence type="ECO:0000313" key="7">
    <source>
        <dbReference type="EMBL" id="PFG36598.1"/>
    </source>
</evidence>
<comment type="subcellular location">
    <subcellularLocation>
        <location evidence="1">Membrane</location>
        <topology evidence="1">Multi-pass membrane protein</topology>
    </subcellularLocation>
</comment>
<evidence type="ECO:0000256" key="2">
    <source>
        <dbReference type="ARBA" id="ARBA00022692"/>
    </source>
</evidence>
<dbReference type="RefSeq" id="WP_098457759.1">
    <property type="nucleotide sequence ID" value="NZ_PDJH01000001.1"/>
</dbReference>
<sequence length="363" mass="38503">MGDAVARRRLVSIRLRQGRDRVRNAAVPVLVAAVAAGSAYAIARYGLGHEMPVFAPIAAWVCLGFRHERELRRVAELAVGVAVGVGFGDLVAHFIGSGPWQIGLTLVAAALLARFLDRGQMLTTQAGVQSIVIIGMPQISAGPVGRWTDALIGGAMALLVAVLTPGDPRRYARRLAGEATSVLAEAMRVLARGLRTGEHEDLRDALARGRTTQPLLEEWLASARAGYENTRIDASTRKYRDDFVLLERQAVLLDRAVRSVRVLARRVEGLGPDSGRDLSIVAPVVGETAQAVQELSGALLNGSDLSGARRALEAAAALADPGQLGETDWYVQSLVVLMRSPIVDLLEATGASPGEARAALPAI</sequence>
<keyword evidence="3 5" id="KW-1133">Transmembrane helix</keyword>
<reference evidence="7 8" key="1">
    <citation type="submission" date="2017-10" db="EMBL/GenBank/DDBJ databases">
        <title>Sequencing the genomes of 1000 actinobacteria strains.</title>
        <authorList>
            <person name="Klenk H.-P."/>
        </authorList>
    </citation>
    <scope>NUCLEOTIDE SEQUENCE [LARGE SCALE GENOMIC DNA]</scope>
    <source>
        <strain evidence="7 8">DSM 21574</strain>
    </source>
</reference>
<protein>
    <submittedName>
        <fullName evidence="7">Uncharacterized membrane protein YgaE (UPF0421/DUF939 family)</fullName>
    </submittedName>
</protein>
<keyword evidence="4 5" id="KW-0472">Membrane</keyword>
<dbReference type="GO" id="GO:0016020">
    <property type="term" value="C:membrane"/>
    <property type="evidence" value="ECO:0007669"/>
    <property type="project" value="UniProtKB-SubCell"/>
</dbReference>
<feature type="transmembrane region" description="Helical" evidence="5">
    <location>
        <begin position="21"/>
        <end position="43"/>
    </location>
</feature>
<dbReference type="AlphaFoldDB" id="A0A2A9ECE4"/>
<dbReference type="InterPro" id="IPR049453">
    <property type="entry name" value="Memb_transporter_dom"/>
</dbReference>
<evidence type="ECO:0000256" key="3">
    <source>
        <dbReference type="ARBA" id="ARBA00022989"/>
    </source>
</evidence>
<gene>
    <name evidence="7" type="ORF">ATL41_1327</name>
</gene>
<dbReference type="Proteomes" id="UP000221394">
    <property type="component" value="Unassembled WGS sequence"/>
</dbReference>
<feature type="domain" description="Integral membrane bound transporter" evidence="6">
    <location>
        <begin position="39"/>
        <end position="160"/>
    </location>
</feature>
<proteinExistence type="predicted"/>
<dbReference type="OrthoDB" id="5198202at2"/>
<evidence type="ECO:0000256" key="4">
    <source>
        <dbReference type="ARBA" id="ARBA00023136"/>
    </source>
</evidence>
<dbReference type="EMBL" id="PDJH01000001">
    <property type="protein sequence ID" value="PFG36598.1"/>
    <property type="molecule type" value="Genomic_DNA"/>
</dbReference>
<organism evidence="7 8">
    <name type="scientific">Flavimobilis soli</name>
    <dbReference type="NCBI Taxonomy" id="442709"/>
    <lineage>
        <taxon>Bacteria</taxon>
        <taxon>Bacillati</taxon>
        <taxon>Actinomycetota</taxon>
        <taxon>Actinomycetes</taxon>
        <taxon>Micrococcales</taxon>
        <taxon>Jonesiaceae</taxon>
        <taxon>Flavimobilis</taxon>
    </lineage>
</organism>
<dbReference type="Pfam" id="PF13515">
    <property type="entry name" value="FUSC_2"/>
    <property type="match status" value="1"/>
</dbReference>
<keyword evidence="2 5" id="KW-0812">Transmembrane</keyword>
<comment type="caution">
    <text evidence="7">The sequence shown here is derived from an EMBL/GenBank/DDBJ whole genome shotgun (WGS) entry which is preliminary data.</text>
</comment>
<feature type="transmembrane region" description="Helical" evidence="5">
    <location>
        <begin position="100"/>
        <end position="116"/>
    </location>
</feature>
<evidence type="ECO:0000256" key="1">
    <source>
        <dbReference type="ARBA" id="ARBA00004141"/>
    </source>
</evidence>
<name>A0A2A9ECE4_9MICO</name>